<dbReference type="Pfam" id="PF13473">
    <property type="entry name" value="Cupredoxin_1"/>
    <property type="match status" value="1"/>
</dbReference>
<feature type="transmembrane region" description="Helical" evidence="1">
    <location>
        <begin position="48"/>
        <end position="71"/>
    </location>
</feature>
<comment type="caution">
    <text evidence="4">The sequence shown here is derived from an EMBL/GenBank/DDBJ whole genome shotgun (WGS) entry which is preliminary data.</text>
</comment>
<dbReference type="InterPro" id="IPR008972">
    <property type="entry name" value="Cupredoxin"/>
</dbReference>
<dbReference type="SUPFAM" id="SSF49503">
    <property type="entry name" value="Cupredoxins"/>
    <property type="match status" value="1"/>
</dbReference>
<evidence type="ECO:0008006" key="6">
    <source>
        <dbReference type="Google" id="ProtNLM"/>
    </source>
</evidence>
<sequence length="352" mass="38224">MNLWTIFITGLFTGGLTCLAVQGGLLATTIAQREEERLKEKTRTGNALPIFSFVVAKIIAYTLLGFLLGWFGSVFELSLTAKIIMQLLVGIFMIGTAFSLLDVHPVFRYFLIQPPKFLTRLIRNQMSRPKADQPLAEKSSDFFAPAILGAFTVLIPCGTTQAMMALAIATGNPLLGAITLFIFTLGTSPIFFVLGYFATKLGMAIQQKFLKIAAFSIILIATLNLNGAIALTGSRFTIENIWAEAYCTIFTFCNNKVLAAQTQITNVATINIESNGYSPKNLSVKAGSPVTLHLVNQNAGGCTQVFTIPSLGIQKIITRGNSDTIQFTAPRKAGKLAFMCSMGMYRGEIEVI</sequence>
<evidence type="ECO:0000259" key="3">
    <source>
        <dbReference type="Pfam" id="PF13473"/>
    </source>
</evidence>
<evidence type="ECO:0000256" key="1">
    <source>
        <dbReference type="SAM" id="Phobius"/>
    </source>
</evidence>
<name>A0A1F6AN05_9BACT</name>
<feature type="transmembrane region" description="Helical" evidence="1">
    <location>
        <begin position="142"/>
        <end position="168"/>
    </location>
</feature>
<gene>
    <name evidence="4" type="ORF">A2960_05850</name>
</gene>
<evidence type="ECO:0000259" key="2">
    <source>
        <dbReference type="Pfam" id="PF13386"/>
    </source>
</evidence>
<feature type="domain" description="Urease accessory protein UreH-like transmembrane" evidence="2">
    <location>
        <begin position="5"/>
        <end position="221"/>
    </location>
</feature>
<keyword evidence="1" id="KW-0472">Membrane</keyword>
<feature type="transmembrane region" description="Helical" evidence="1">
    <location>
        <begin position="209"/>
        <end position="231"/>
    </location>
</feature>
<reference evidence="4 5" key="1">
    <citation type="journal article" date="2016" name="Nat. Commun.">
        <title>Thousands of microbial genomes shed light on interconnected biogeochemical processes in an aquifer system.</title>
        <authorList>
            <person name="Anantharaman K."/>
            <person name="Brown C.T."/>
            <person name="Hug L.A."/>
            <person name="Sharon I."/>
            <person name="Castelle C.J."/>
            <person name="Probst A.J."/>
            <person name="Thomas B.C."/>
            <person name="Singh A."/>
            <person name="Wilkins M.J."/>
            <person name="Karaoz U."/>
            <person name="Brodie E.L."/>
            <person name="Williams K.H."/>
            <person name="Hubbard S.S."/>
            <person name="Banfield J.F."/>
        </authorList>
    </citation>
    <scope>NUCLEOTIDE SEQUENCE [LARGE SCALE GENOMIC DNA]</scope>
</reference>
<feature type="domain" description="EfeO-type cupredoxin-like" evidence="3">
    <location>
        <begin position="249"/>
        <end position="349"/>
    </location>
</feature>
<dbReference type="Gene3D" id="2.60.40.420">
    <property type="entry name" value="Cupredoxins - blue copper proteins"/>
    <property type="match status" value="1"/>
</dbReference>
<proteinExistence type="predicted"/>
<evidence type="ECO:0000313" key="5">
    <source>
        <dbReference type="Proteomes" id="UP000176609"/>
    </source>
</evidence>
<dbReference type="PANTHER" id="PTHR42208:SF1">
    <property type="entry name" value="HEAVY METAL TRANSPORTER"/>
    <property type="match status" value="1"/>
</dbReference>
<dbReference type="PANTHER" id="PTHR42208">
    <property type="entry name" value="HEAVY METAL TRANSPORTER-RELATED"/>
    <property type="match status" value="1"/>
</dbReference>
<dbReference type="Pfam" id="PF13386">
    <property type="entry name" value="DsbD_2"/>
    <property type="match status" value="1"/>
</dbReference>
<feature type="transmembrane region" description="Helical" evidence="1">
    <location>
        <begin position="6"/>
        <end position="27"/>
    </location>
</feature>
<dbReference type="Proteomes" id="UP000176609">
    <property type="component" value="Unassembled WGS sequence"/>
</dbReference>
<keyword evidence="1" id="KW-1133">Transmembrane helix</keyword>
<dbReference type="InterPro" id="IPR039447">
    <property type="entry name" value="UreH-like_TM_dom"/>
</dbReference>
<organism evidence="4 5">
    <name type="scientific">Candidatus Gottesmanbacteria bacterium RIFCSPLOWO2_01_FULL_39_12b</name>
    <dbReference type="NCBI Taxonomy" id="1798388"/>
    <lineage>
        <taxon>Bacteria</taxon>
        <taxon>Candidatus Gottesmaniibacteriota</taxon>
    </lineage>
</organism>
<dbReference type="EMBL" id="MFJR01000014">
    <property type="protein sequence ID" value="OGG26048.1"/>
    <property type="molecule type" value="Genomic_DNA"/>
</dbReference>
<accession>A0A1F6AN05</accession>
<feature type="transmembrane region" description="Helical" evidence="1">
    <location>
        <begin position="174"/>
        <end position="197"/>
    </location>
</feature>
<dbReference type="AlphaFoldDB" id="A0A1F6AN05"/>
<keyword evidence="1" id="KW-0812">Transmembrane</keyword>
<feature type="transmembrane region" description="Helical" evidence="1">
    <location>
        <begin position="83"/>
        <end position="101"/>
    </location>
</feature>
<dbReference type="InterPro" id="IPR028096">
    <property type="entry name" value="EfeO_Cupredoxin"/>
</dbReference>
<evidence type="ECO:0000313" key="4">
    <source>
        <dbReference type="EMBL" id="OGG26048.1"/>
    </source>
</evidence>
<protein>
    <recommendedName>
        <fullName evidence="6">Urease accessory protein UreH-like transmembrane domain-containing protein</fullName>
    </recommendedName>
</protein>